<keyword evidence="4" id="KW-0597">Phosphoprotein</keyword>
<keyword evidence="9" id="KW-0442">Lipid degradation</keyword>
<keyword evidence="5 15" id="KW-0812">Transmembrane</keyword>
<evidence type="ECO:0000256" key="1">
    <source>
        <dbReference type="ARBA" id="ARBA00001913"/>
    </source>
</evidence>
<evidence type="ECO:0000256" key="12">
    <source>
        <dbReference type="ARBA" id="ARBA00023136"/>
    </source>
</evidence>
<dbReference type="Proteomes" id="UP000887565">
    <property type="component" value="Unplaced"/>
</dbReference>
<comment type="cofactor">
    <cofactor evidence="1">
        <name>Ca(2+)</name>
        <dbReference type="ChEBI" id="CHEBI:29108"/>
    </cofactor>
</comment>
<dbReference type="OMA" id="FTIVCEI"/>
<comment type="subcellular location">
    <subcellularLocation>
        <location evidence="2">Cell membrane</location>
        <topology evidence="2">Multi-pass membrane protein</topology>
    </subcellularLocation>
</comment>
<feature type="transmembrane region" description="Helical" evidence="15">
    <location>
        <begin position="114"/>
        <end position="135"/>
    </location>
</feature>
<evidence type="ECO:0000259" key="16">
    <source>
        <dbReference type="Pfam" id="PF01764"/>
    </source>
</evidence>
<evidence type="ECO:0000256" key="8">
    <source>
        <dbReference type="ARBA" id="ARBA00022837"/>
    </source>
</evidence>
<dbReference type="WBParaSite" id="nRc.2.0.1.t07532-RA">
    <property type="protein sequence ID" value="nRc.2.0.1.t07532-RA"/>
    <property type="gene ID" value="nRc.2.0.1.g07532"/>
</dbReference>
<protein>
    <recommendedName>
        <fullName evidence="14">sn-1-specific diacylglycerol lipase</fullName>
        <ecNumber evidence="14">3.1.1.116</ecNumber>
    </recommendedName>
</protein>
<sequence length="526" mass="58857">MPSLCVFGRRWSISSDDFVVPEITEGLIRFSWYNSNRYFRAPLKKSSPFFRFVISFFVYMIRAKPEACVNLHLYMIGSLIETALVLVLCFATAYVSSLGTIVNASPRRYLKTLIYLRCPLIIFEIIWNILGSVWLHSSNMANCDSTFTAGTVMTIVGGWLMLLILLFGLILNFDPTGTIHRGDINLADEARKMWRKRVKMFFICASRSDKAKIALEDAAELFVDLFADSDLVWTDVWAAMLLLASKEMRVLNERARKNVSSDAPSWMTVESASRTMEFSLGVYGWPYYMVGRGCSIKALWTLAKRGRCCGRGCGCDSALIIKDNCCMCNTAAMLLQTGLTETDLFYVNLHNEIWETPFVACFDHVSKSIIVAVRGSLSMRDAMTDLTAAEESLELNSCPPYVENVAVLTKKGGDDGTPKNEIPSFPAECIKCRAHRGMLSSARYVASILDNERILDDMFVLQPDYDLVFTGHSLGAGVASLLGIIFKPRFTDLKVYAFSPPGCVISREGVEFTKSFVYSVVYGDDL</sequence>
<keyword evidence="10 15" id="KW-1133">Transmembrane helix</keyword>
<evidence type="ECO:0000256" key="15">
    <source>
        <dbReference type="SAM" id="Phobius"/>
    </source>
</evidence>
<dbReference type="GO" id="GO:0005886">
    <property type="term" value="C:plasma membrane"/>
    <property type="evidence" value="ECO:0007669"/>
    <property type="project" value="UniProtKB-SubCell"/>
</dbReference>
<dbReference type="InterPro" id="IPR002921">
    <property type="entry name" value="Fungal_lipase-type"/>
</dbReference>
<dbReference type="PANTHER" id="PTHR45792:SF2">
    <property type="entry name" value="DIACYLGLYCEROL LIPASE-BETA"/>
    <property type="match status" value="1"/>
</dbReference>
<accession>A0A915I0A1</accession>
<evidence type="ECO:0000256" key="4">
    <source>
        <dbReference type="ARBA" id="ARBA00022553"/>
    </source>
</evidence>
<comment type="catalytic activity">
    <reaction evidence="13">
        <text>a 1,2-diacyl-sn-glycerol + H2O = a 2-acylglycerol + a fatty acid + H(+)</text>
        <dbReference type="Rhea" id="RHEA:33275"/>
        <dbReference type="ChEBI" id="CHEBI:15377"/>
        <dbReference type="ChEBI" id="CHEBI:15378"/>
        <dbReference type="ChEBI" id="CHEBI:17389"/>
        <dbReference type="ChEBI" id="CHEBI:17815"/>
        <dbReference type="ChEBI" id="CHEBI:28868"/>
        <dbReference type="EC" id="3.1.1.116"/>
    </reaction>
    <physiologicalReaction direction="left-to-right" evidence="13">
        <dbReference type="Rhea" id="RHEA:33276"/>
    </physiologicalReaction>
</comment>
<dbReference type="InterPro" id="IPR052214">
    <property type="entry name" value="DAG_Lipase-Related"/>
</dbReference>
<feature type="transmembrane region" description="Helical" evidence="15">
    <location>
        <begin position="147"/>
        <end position="171"/>
    </location>
</feature>
<evidence type="ECO:0000256" key="2">
    <source>
        <dbReference type="ARBA" id="ARBA00004651"/>
    </source>
</evidence>
<dbReference type="Gene3D" id="3.40.50.1820">
    <property type="entry name" value="alpha/beta hydrolase"/>
    <property type="match status" value="1"/>
</dbReference>
<dbReference type="GO" id="GO:0004806">
    <property type="term" value="F:triacylglycerol lipase activity"/>
    <property type="evidence" value="ECO:0007669"/>
    <property type="project" value="TreeGrafter"/>
</dbReference>
<reference evidence="18" key="1">
    <citation type="submission" date="2022-11" db="UniProtKB">
        <authorList>
            <consortium name="WormBaseParasite"/>
        </authorList>
    </citation>
    <scope>IDENTIFICATION</scope>
</reference>
<evidence type="ECO:0000256" key="5">
    <source>
        <dbReference type="ARBA" id="ARBA00022692"/>
    </source>
</evidence>
<evidence type="ECO:0000256" key="11">
    <source>
        <dbReference type="ARBA" id="ARBA00023098"/>
    </source>
</evidence>
<dbReference type="GO" id="GO:0019369">
    <property type="term" value="P:arachidonate metabolic process"/>
    <property type="evidence" value="ECO:0007669"/>
    <property type="project" value="TreeGrafter"/>
</dbReference>
<keyword evidence="8" id="KW-0106">Calcium</keyword>
<evidence type="ECO:0000256" key="13">
    <source>
        <dbReference type="ARBA" id="ARBA00024531"/>
    </source>
</evidence>
<dbReference type="Pfam" id="PF01764">
    <property type="entry name" value="Lipase_3"/>
    <property type="match status" value="1"/>
</dbReference>
<evidence type="ECO:0000256" key="14">
    <source>
        <dbReference type="ARBA" id="ARBA00026104"/>
    </source>
</evidence>
<evidence type="ECO:0000313" key="17">
    <source>
        <dbReference type="Proteomes" id="UP000887565"/>
    </source>
</evidence>
<evidence type="ECO:0000256" key="6">
    <source>
        <dbReference type="ARBA" id="ARBA00022723"/>
    </source>
</evidence>
<feature type="transmembrane region" description="Helical" evidence="15">
    <location>
        <begin position="83"/>
        <end position="102"/>
    </location>
</feature>
<name>A0A915I0A1_ROMCU</name>
<dbReference type="GO" id="GO:0005737">
    <property type="term" value="C:cytoplasm"/>
    <property type="evidence" value="ECO:0007669"/>
    <property type="project" value="TreeGrafter"/>
</dbReference>
<dbReference type="GO" id="GO:0022008">
    <property type="term" value="P:neurogenesis"/>
    <property type="evidence" value="ECO:0007669"/>
    <property type="project" value="TreeGrafter"/>
</dbReference>
<evidence type="ECO:0000256" key="3">
    <source>
        <dbReference type="ARBA" id="ARBA00022475"/>
    </source>
</evidence>
<organism evidence="17 18">
    <name type="scientific">Romanomermis culicivorax</name>
    <name type="common">Nematode worm</name>
    <dbReference type="NCBI Taxonomy" id="13658"/>
    <lineage>
        <taxon>Eukaryota</taxon>
        <taxon>Metazoa</taxon>
        <taxon>Ecdysozoa</taxon>
        <taxon>Nematoda</taxon>
        <taxon>Enoplea</taxon>
        <taxon>Dorylaimia</taxon>
        <taxon>Mermithida</taxon>
        <taxon>Mermithoidea</taxon>
        <taxon>Mermithidae</taxon>
        <taxon>Romanomermis</taxon>
    </lineage>
</organism>
<dbReference type="PANTHER" id="PTHR45792">
    <property type="entry name" value="DIACYLGLYCEROL LIPASE HOMOLOG-RELATED"/>
    <property type="match status" value="1"/>
</dbReference>
<feature type="transmembrane region" description="Helical" evidence="15">
    <location>
        <begin position="46"/>
        <end position="63"/>
    </location>
</feature>
<keyword evidence="12 15" id="KW-0472">Membrane</keyword>
<dbReference type="AlphaFoldDB" id="A0A915I0A1"/>
<evidence type="ECO:0000313" key="18">
    <source>
        <dbReference type="WBParaSite" id="nRc.2.0.1.t07532-RA"/>
    </source>
</evidence>
<evidence type="ECO:0000256" key="10">
    <source>
        <dbReference type="ARBA" id="ARBA00022989"/>
    </source>
</evidence>
<dbReference type="GO" id="GO:0046340">
    <property type="term" value="P:diacylglycerol catabolic process"/>
    <property type="evidence" value="ECO:0007669"/>
    <property type="project" value="TreeGrafter"/>
</dbReference>
<proteinExistence type="predicted"/>
<dbReference type="GO" id="GO:0046872">
    <property type="term" value="F:metal ion binding"/>
    <property type="evidence" value="ECO:0007669"/>
    <property type="project" value="UniProtKB-KW"/>
</dbReference>
<evidence type="ECO:0000256" key="9">
    <source>
        <dbReference type="ARBA" id="ARBA00022963"/>
    </source>
</evidence>
<dbReference type="InterPro" id="IPR029058">
    <property type="entry name" value="AB_hydrolase_fold"/>
</dbReference>
<evidence type="ECO:0000256" key="7">
    <source>
        <dbReference type="ARBA" id="ARBA00022801"/>
    </source>
</evidence>
<dbReference type="EC" id="3.1.1.116" evidence="14"/>
<feature type="domain" description="Fungal lipase-type" evidence="16">
    <location>
        <begin position="371"/>
        <end position="526"/>
    </location>
</feature>
<keyword evidence="17" id="KW-1185">Reference proteome</keyword>
<keyword evidence="7" id="KW-0378">Hydrolase</keyword>
<keyword evidence="11" id="KW-0443">Lipid metabolism</keyword>
<keyword evidence="6" id="KW-0479">Metal-binding</keyword>
<keyword evidence="3" id="KW-1003">Cell membrane</keyword>
<dbReference type="CDD" id="cd00519">
    <property type="entry name" value="Lipase_3"/>
    <property type="match status" value="1"/>
</dbReference>
<dbReference type="SUPFAM" id="SSF53474">
    <property type="entry name" value="alpha/beta-Hydrolases"/>
    <property type="match status" value="1"/>
</dbReference>